<dbReference type="Gene3D" id="4.10.60.10">
    <property type="entry name" value="Zinc finger, CCHC-type"/>
    <property type="match status" value="1"/>
</dbReference>
<sequence>MENVSLEEAMRRANQTGKTHENKLTQLERQIDDILKSVTEYREESAKSSKAELLSMTEKIETMQALNTAYFEETTSKVNSSMKYIIEKLDLMSKPVIILPNEQKNQIIEKEELDARTQTIPTTDNIQRHTFSTNPNTGTAQWEHTLRPNPSLGTSQWGHPFGTAPTYIASEVQHTTAIPSVFPLNGVKHSIIVPPASAAPAFHGKNSESPTQFLIRVQEYAESVHAWDRLTLLNGISQFLRDSALEWYCQLRMSHRRPQTWTEFTDLFLAQFNSPVRKARQEIEWHQCKQKENETINEFLVRLRALWREQKPHETETQLVKHLFCRMRNDLLNMMGISRNTSLDEIITEVQQIEEVLYRRAKGERLSKQIREGETLPKKNHNENNSRQTSTRWNNQSSNYQVNELTPNQYIHNQNQTTTTPNWPPSINSYECYHCGKYGHIARNYPTKYGNYQQQRNTSWSKNDQGALDERTRHAPI</sequence>
<dbReference type="GO" id="GO:0003676">
    <property type="term" value="F:nucleic acid binding"/>
    <property type="evidence" value="ECO:0007669"/>
    <property type="project" value="InterPro"/>
</dbReference>
<feature type="domain" description="CCHC-type" evidence="4">
    <location>
        <begin position="432"/>
        <end position="446"/>
    </location>
</feature>
<dbReference type="Proteomes" id="UP000663860">
    <property type="component" value="Unassembled WGS sequence"/>
</dbReference>
<feature type="region of interest" description="Disordered" evidence="3">
    <location>
        <begin position="456"/>
        <end position="477"/>
    </location>
</feature>
<evidence type="ECO:0000256" key="3">
    <source>
        <dbReference type="SAM" id="MobiDB-lite"/>
    </source>
</evidence>
<dbReference type="PANTHER" id="PTHR33223">
    <property type="entry name" value="CCHC-TYPE DOMAIN-CONTAINING PROTEIN"/>
    <property type="match status" value="1"/>
</dbReference>
<dbReference type="InterPro" id="IPR036875">
    <property type="entry name" value="Znf_CCHC_sf"/>
</dbReference>
<dbReference type="Proteomes" id="UP000663868">
    <property type="component" value="Unassembled WGS sequence"/>
</dbReference>
<keyword evidence="1" id="KW-0863">Zinc-finger</keyword>
<organism evidence="6 7">
    <name type="scientific">Adineta steineri</name>
    <dbReference type="NCBI Taxonomy" id="433720"/>
    <lineage>
        <taxon>Eukaryota</taxon>
        <taxon>Metazoa</taxon>
        <taxon>Spiralia</taxon>
        <taxon>Gnathifera</taxon>
        <taxon>Rotifera</taxon>
        <taxon>Eurotatoria</taxon>
        <taxon>Bdelloidea</taxon>
        <taxon>Adinetida</taxon>
        <taxon>Adinetidae</taxon>
        <taxon>Adineta</taxon>
    </lineage>
</organism>
<keyword evidence="1" id="KW-0479">Metal-binding</keyword>
<proteinExistence type="predicted"/>
<dbReference type="InterPro" id="IPR005162">
    <property type="entry name" value="Retrotrans_gag_dom"/>
</dbReference>
<feature type="compositionally biased region" description="Polar residues" evidence="3">
    <location>
        <begin position="385"/>
        <end position="396"/>
    </location>
</feature>
<feature type="compositionally biased region" description="Basic and acidic residues" evidence="3">
    <location>
        <begin position="369"/>
        <end position="384"/>
    </location>
</feature>
<feature type="compositionally biased region" description="Basic and acidic residues" evidence="3">
    <location>
        <begin position="468"/>
        <end position="477"/>
    </location>
</feature>
<evidence type="ECO:0000256" key="2">
    <source>
        <dbReference type="SAM" id="Coils"/>
    </source>
</evidence>
<feature type="coiled-coil region" evidence="2">
    <location>
        <begin position="10"/>
        <end position="44"/>
    </location>
</feature>
<dbReference type="EMBL" id="CAJNOE010002156">
    <property type="protein sequence ID" value="CAF1470462.1"/>
    <property type="molecule type" value="Genomic_DNA"/>
</dbReference>
<dbReference type="PANTHER" id="PTHR33223:SF6">
    <property type="entry name" value="CCHC-TYPE DOMAIN-CONTAINING PROTEIN"/>
    <property type="match status" value="1"/>
</dbReference>
<evidence type="ECO:0000313" key="5">
    <source>
        <dbReference type="EMBL" id="CAF1470462.1"/>
    </source>
</evidence>
<dbReference type="EMBL" id="CAJOBB010008525">
    <property type="protein sequence ID" value="CAF4210054.1"/>
    <property type="molecule type" value="Genomic_DNA"/>
</dbReference>
<dbReference type="AlphaFoldDB" id="A0A820C3H6"/>
<accession>A0A820C3H6</accession>
<evidence type="ECO:0000256" key="1">
    <source>
        <dbReference type="PROSITE-ProRule" id="PRU00047"/>
    </source>
</evidence>
<keyword evidence="1" id="KW-0862">Zinc</keyword>
<dbReference type="InterPro" id="IPR001878">
    <property type="entry name" value="Znf_CCHC"/>
</dbReference>
<dbReference type="PROSITE" id="PS50158">
    <property type="entry name" value="ZF_CCHC"/>
    <property type="match status" value="1"/>
</dbReference>
<gene>
    <name evidence="5" type="ORF">IZO911_LOCUS43426</name>
    <name evidence="6" type="ORF">KXQ929_LOCUS40599</name>
</gene>
<evidence type="ECO:0000259" key="4">
    <source>
        <dbReference type="PROSITE" id="PS50158"/>
    </source>
</evidence>
<dbReference type="SUPFAM" id="SSF57756">
    <property type="entry name" value="Retrovirus zinc finger-like domains"/>
    <property type="match status" value="1"/>
</dbReference>
<name>A0A820C3H6_9BILA</name>
<reference evidence="6" key="1">
    <citation type="submission" date="2021-02" db="EMBL/GenBank/DDBJ databases">
        <authorList>
            <person name="Nowell W R."/>
        </authorList>
    </citation>
    <scope>NUCLEOTIDE SEQUENCE</scope>
</reference>
<evidence type="ECO:0000313" key="7">
    <source>
        <dbReference type="Proteomes" id="UP000663868"/>
    </source>
</evidence>
<dbReference type="GO" id="GO:0008270">
    <property type="term" value="F:zinc ion binding"/>
    <property type="evidence" value="ECO:0007669"/>
    <property type="project" value="UniProtKB-KW"/>
</dbReference>
<dbReference type="Pfam" id="PF03732">
    <property type="entry name" value="Retrotrans_gag"/>
    <property type="match status" value="1"/>
</dbReference>
<evidence type="ECO:0000313" key="6">
    <source>
        <dbReference type="EMBL" id="CAF4210054.1"/>
    </source>
</evidence>
<keyword evidence="2" id="KW-0175">Coiled coil</keyword>
<comment type="caution">
    <text evidence="6">The sequence shown here is derived from an EMBL/GenBank/DDBJ whole genome shotgun (WGS) entry which is preliminary data.</text>
</comment>
<feature type="region of interest" description="Disordered" evidence="3">
    <location>
        <begin position="369"/>
        <end position="396"/>
    </location>
</feature>
<protein>
    <recommendedName>
        <fullName evidence="4">CCHC-type domain-containing protein</fullName>
    </recommendedName>
</protein>